<dbReference type="GO" id="GO:0015074">
    <property type="term" value="P:DNA integration"/>
    <property type="evidence" value="ECO:0007669"/>
    <property type="project" value="InterPro"/>
</dbReference>
<dbReference type="GO" id="GO:0006508">
    <property type="term" value="P:proteolysis"/>
    <property type="evidence" value="ECO:0007669"/>
    <property type="project" value="UniProtKB-KW"/>
</dbReference>
<proteinExistence type="predicted"/>
<dbReference type="SUPFAM" id="SSF57756">
    <property type="entry name" value="Retrovirus zinc finger-like domains"/>
    <property type="match status" value="1"/>
</dbReference>
<keyword evidence="2" id="KW-0479">Metal-binding</keyword>
<name>A0AAW1LFL4_POPJA</name>
<dbReference type="GO" id="GO:0008270">
    <property type="term" value="F:zinc ion binding"/>
    <property type="evidence" value="ECO:0007669"/>
    <property type="project" value="UniProtKB-KW"/>
</dbReference>
<feature type="compositionally biased region" description="Acidic residues" evidence="3">
    <location>
        <begin position="666"/>
        <end position="678"/>
    </location>
</feature>
<keyword evidence="1" id="KW-0645">Protease</keyword>
<dbReference type="SMART" id="SM00343">
    <property type="entry name" value="ZnF_C2HC"/>
    <property type="match status" value="3"/>
</dbReference>
<dbReference type="PANTHER" id="PTHR42648">
    <property type="entry name" value="TRANSPOSASE, PUTATIVE-RELATED"/>
    <property type="match status" value="1"/>
</dbReference>
<dbReference type="SUPFAM" id="SSF53098">
    <property type="entry name" value="Ribonuclease H-like"/>
    <property type="match status" value="2"/>
</dbReference>
<dbReference type="GO" id="GO:0008233">
    <property type="term" value="F:peptidase activity"/>
    <property type="evidence" value="ECO:0007669"/>
    <property type="project" value="UniProtKB-KW"/>
</dbReference>
<dbReference type="InterPro" id="IPR001584">
    <property type="entry name" value="Integrase_cat-core"/>
</dbReference>
<dbReference type="InterPro" id="IPR039537">
    <property type="entry name" value="Retrotran_Ty1/copia-like"/>
</dbReference>
<dbReference type="InterPro" id="IPR057670">
    <property type="entry name" value="SH3_retrovirus"/>
</dbReference>
<protein>
    <submittedName>
        <fullName evidence="6">Integrase core domain</fullName>
    </submittedName>
</protein>
<evidence type="ECO:0000256" key="1">
    <source>
        <dbReference type="ARBA" id="ARBA00022670"/>
    </source>
</evidence>
<dbReference type="Proteomes" id="UP001458880">
    <property type="component" value="Unassembled WGS sequence"/>
</dbReference>
<dbReference type="Pfam" id="PF14223">
    <property type="entry name" value="Retrotran_gag_2"/>
    <property type="match status" value="1"/>
</dbReference>
<evidence type="ECO:0000313" key="7">
    <source>
        <dbReference type="Proteomes" id="UP001458880"/>
    </source>
</evidence>
<feature type="domain" description="Integrase catalytic" evidence="5">
    <location>
        <begin position="428"/>
        <end position="611"/>
    </location>
</feature>
<dbReference type="Pfam" id="PF25597">
    <property type="entry name" value="SH3_retrovirus"/>
    <property type="match status" value="1"/>
</dbReference>
<evidence type="ECO:0000259" key="5">
    <source>
        <dbReference type="PROSITE" id="PS50994"/>
    </source>
</evidence>
<keyword evidence="7" id="KW-1185">Reference proteome</keyword>
<dbReference type="Pfam" id="PF00665">
    <property type="entry name" value="rve"/>
    <property type="match status" value="1"/>
</dbReference>
<dbReference type="Pfam" id="PF22936">
    <property type="entry name" value="Pol_BBD"/>
    <property type="match status" value="1"/>
</dbReference>
<keyword evidence="1" id="KW-0378">Hydrolase</keyword>
<dbReference type="InterPro" id="IPR012337">
    <property type="entry name" value="RNaseH-like_sf"/>
</dbReference>
<dbReference type="InterPro" id="IPR001878">
    <property type="entry name" value="Znf_CCHC"/>
</dbReference>
<dbReference type="PANTHER" id="PTHR42648:SF28">
    <property type="entry name" value="TRANSPOSON-ENCODED PROTEIN WITH RIBONUCLEASE H-LIKE AND RETROVIRUS ZINC FINGER-LIKE DOMAINS"/>
    <property type="match status" value="1"/>
</dbReference>
<dbReference type="InterPro" id="IPR036875">
    <property type="entry name" value="Znf_CCHC_sf"/>
</dbReference>
<sequence length="809" mass="92787">MTLPRDRIRLRSVLKALEVDVVLEKVPDERKDEAWHKKNNKATMVIIQSIADSHLEYIKDIGGAYEMLEKLEATFAKRGTCSKFYLLEELTQLKYNCNTSIQDHFTKCDKIFRELKDLGSSFDESDMACFLLLSMPTEFENVVTAIRTLSDKELKMDFVKKRLLEFDISKGSTKQAKGIPSSFAARNSIKCFKCGKMGHPSSFAARNSIKCFKCGKMGHTKQFCGIKCYICHKFGHKAAQCHQNKDKSKTNFVKKEDKQTSYVQEEEVVSFCCIEASNVTSEMEWYADSGATHHYINNDEAFINKRVFADPKVIQLAEKGKSMAAVCEGDVEIVSTVGGKPIKINLTNVLCVPELRVNLLSISRIEKNGFKIVYVDGNIFIKKHKVVYAQGQRVGNLYNIKNLKLVEGLDFVSSAENKICDVCVRSKQKCLPYFSKRLRSNRVLELVHTDVCGPINPVSHTGNMYFVTFVDDYSRFVMVYVIEHKDEVLKCFKDYEAKVSALFSNKKIAKLKCDNGREYCSNSFLKFCEEKGIEISYTPPYTPQMNGVAERMNQTISYTPPYTPQMNGVAERMNQTLMDKASCSYCCVFNQQNAIIFAYARVPDSLRTKLDDKGIKCKFVGYTENGYRLWNERENKKLINQYIVIFDELNFIPETNKPVHHLNESTDSDEREEVEQVFEENRNNDGEGEEDRHPTCRPKRNRKRPTKLDDYEIVDDYEIDVSCLALLSNFLEVPVSYGMDQISAIKNLKFNVENSKDFKTPMEKDLNLERNTEEETKTKLPYKELLGSLMYIMMGSRPDICFSCSAILH</sequence>
<dbReference type="GO" id="GO:0003676">
    <property type="term" value="F:nucleic acid binding"/>
    <property type="evidence" value="ECO:0007669"/>
    <property type="project" value="InterPro"/>
</dbReference>
<dbReference type="InterPro" id="IPR054722">
    <property type="entry name" value="PolX-like_BBD"/>
</dbReference>
<evidence type="ECO:0000256" key="3">
    <source>
        <dbReference type="SAM" id="MobiDB-lite"/>
    </source>
</evidence>
<gene>
    <name evidence="6" type="ORF">QE152_g13098</name>
</gene>
<dbReference type="EMBL" id="JASPKY010000122">
    <property type="protein sequence ID" value="KAK9732074.1"/>
    <property type="molecule type" value="Genomic_DNA"/>
</dbReference>
<evidence type="ECO:0000313" key="6">
    <source>
        <dbReference type="EMBL" id="KAK9732074.1"/>
    </source>
</evidence>
<organism evidence="6 7">
    <name type="scientific">Popillia japonica</name>
    <name type="common">Japanese beetle</name>
    <dbReference type="NCBI Taxonomy" id="7064"/>
    <lineage>
        <taxon>Eukaryota</taxon>
        <taxon>Metazoa</taxon>
        <taxon>Ecdysozoa</taxon>
        <taxon>Arthropoda</taxon>
        <taxon>Hexapoda</taxon>
        <taxon>Insecta</taxon>
        <taxon>Pterygota</taxon>
        <taxon>Neoptera</taxon>
        <taxon>Endopterygota</taxon>
        <taxon>Coleoptera</taxon>
        <taxon>Polyphaga</taxon>
        <taxon>Scarabaeiformia</taxon>
        <taxon>Scarabaeidae</taxon>
        <taxon>Rutelinae</taxon>
        <taxon>Popillia</taxon>
    </lineage>
</organism>
<reference evidence="6 7" key="1">
    <citation type="journal article" date="2024" name="BMC Genomics">
        <title>De novo assembly and annotation of Popillia japonica's genome with initial clues to its potential as an invasive pest.</title>
        <authorList>
            <person name="Cucini C."/>
            <person name="Boschi S."/>
            <person name="Funari R."/>
            <person name="Cardaioli E."/>
            <person name="Iannotti N."/>
            <person name="Marturano G."/>
            <person name="Paoli F."/>
            <person name="Bruttini M."/>
            <person name="Carapelli A."/>
            <person name="Frati F."/>
            <person name="Nardi F."/>
        </authorList>
    </citation>
    <scope>NUCLEOTIDE SEQUENCE [LARGE SCALE GENOMIC DNA]</scope>
    <source>
        <strain evidence="6">DMR45628</strain>
    </source>
</reference>
<feature type="compositionally biased region" description="Basic and acidic residues" evidence="3">
    <location>
        <begin position="679"/>
        <end position="694"/>
    </location>
</feature>
<keyword evidence="2" id="KW-0862">Zinc</keyword>
<feature type="domain" description="CCHC-type" evidence="4">
    <location>
        <begin position="210"/>
        <end position="224"/>
    </location>
</feature>
<dbReference type="AlphaFoldDB" id="A0AAW1LFL4"/>
<keyword evidence="2" id="KW-0863">Zinc-finger</keyword>
<dbReference type="InterPro" id="IPR036397">
    <property type="entry name" value="RNaseH_sf"/>
</dbReference>
<comment type="caution">
    <text evidence="6">The sequence shown here is derived from an EMBL/GenBank/DDBJ whole genome shotgun (WGS) entry which is preliminary data.</text>
</comment>
<dbReference type="Gene3D" id="3.30.420.10">
    <property type="entry name" value="Ribonuclease H-like superfamily/Ribonuclease H"/>
    <property type="match status" value="2"/>
</dbReference>
<feature type="region of interest" description="Disordered" evidence="3">
    <location>
        <begin position="660"/>
        <end position="703"/>
    </location>
</feature>
<dbReference type="PROSITE" id="PS50158">
    <property type="entry name" value="ZF_CCHC"/>
    <property type="match status" value="1"/>
</dbReference>
<accession>A0AAW1LFL4</accession>
<evidence type="ECO:0000256" key="2">
    <source>
        <dbReference type="PROSITE-ProRule" id="PRU00047"/>
    </source>
</evidence>
<dbReference type="Gene3D" id="4.10.60.10">
    <property type="entry name" value="Zinc finger, CCHC-type"/>
    <property type="match status" value="1"/>
</dbReference>
<evidence type="ECO:0000259" key="4">
    <source>
        <dbReference type="PROSITE" id="PS50158"/>
    </source>
</evidence>
<dbReference type="PROSITE" id="PS50994">
    <property type="entry name" value="INTEGRASE"/>
    <property type="match status" value="1"/>
</dbReference>